<evidence type="ECO:0000313" key="2">
    <source>
        <dbReference type="EMBL" id="RSL14895.1"/>
    </source>
</evidence>
<evidence type="ECO:0000313" key="3">
    <source>
        <dbReference type="Proteomes" id="UP000269669"/>
    </source>
</evidence>
<proteinExistence type="predicted"/>
<name>A0A428MDE9_9BACT</name>
<organism evidence="2 3">
    <name type="scientific">Edaphobacter aggregans</name>
    <dbReference type="NCBI Taxonomy" id="570835"/>
    <lineage>
        <taxon>Bacteria</taxon>
        <taxon>Pseudomonadati</taxon>
        <taxon>Acidobacteriota</taxon>
        <taxon>Terriglobia</taxon>
        <taxon>Terriglobales</taxon>
        <taxon>Acidobacteriaceae</taxon>
        <taxon>Edaphobacter</taxon>
    </lineage>
</organism>
<dbReference type="InterPro" id="IPR034660">
    <property type="entry name" value="DinB/YfiT-like"/>
</dbReference>
<protein>
    <submittedName>
        <fullName evidence="2">DinB family protein</fullName>
    </submittedName>
</protein>
<dbReference type="SUPFAM" id="SSF109854">
    <property type="entry name" value="DinB/YfiT-like putative metalloenzymes"/>
    <property type="match status" value="1"/>
</dbReference>
<reference evidence="2 3" key="1">
    <citation type="submission" date="2018-12" db="EMBL/GenBank/DDBJ databases">
        <title>Sequencing of bacterial isolates from soil warming experiment in Harvard Forest, Massachusetts, USA.</title>
        <authorList>
            <person name="Deangelis K."/>
        </authorList>
    </citation>
    <scope>NUCLEOTIDE SEQUENCE [LARGE SCALE GENOMIC DNA]</scope>
    <source>
        <strain evidence="2 3">EB153</strain>
    </source>
</reference>
<evidence type="ECO:0000259" key="1">
    <source>
        <dbReference type="Pfam" id="PF12867"/>
    </source>
</evidence>
<dbReference type="OrthoDB" id="121539at2"/>
<dbReference type="AlphaFoldDB" id="A0A428MDE9"/>
<gene>
    <name evidence="2" type="ORF">EDE15_0363</name>
</gene>
<keyword evidence="3" id="KW-1185">Reference proteome</keyword>
<sequence length="176" mass="19770">MDPILQQLQREIAISLQGLDATQTQIRPSTANPDKWSIQKIVQHLILTYANTEIAINGRLTKGTPTRAHPTLQQRIRQYAVTTLGYFPGGREAPSPVCPPDCSLPLSGEELSHKAAVGLARIDQLFAQAESLFGSRRAISHVVLGPLSIYQWRRFHLIHGRHHLRQIRAIRTVHRV</sequence>
<dbReference type="RefSeq" id="WP_125483704.1">
    <property type="nucleotide sequence ID" value="NZ_RSDW01000001.1"/>
</dbReference>
<comment type="caution">
    <text evidence="2">The sequence shown here is derived from an EMBL/GenBank/DDBJ whole genome shotgun (WGS) entry which is preliminary data.</text>
</comment>
<accession>A0A428MDE9</accession>
<dbReference type="Proteomes" id="UP000269669">
    <property type="component" value="Unassembled WGS sequence"/>
</dbReference>
<dbReference type="Gene3D" id="1.20.120.450">
    <property type="entry name" value="dinb family like domain"/>
    <property type="match status" value="1"/>
</dbReference>
<dbReference type="EMBL" id="RSDW01000001">
    <property type="protein sequence ID" value="RSL14895.1"/>
    <property type="molecule type" value="Genomic_DNA"/>
</dbReference>
<dbReference type="InterPro" id="IPR024775">
    <property type="entry name" value="DinB-like"/>
</dbReference>
<feature type="domain" description="DinB-like" evidence="1">
    <location>
        <begin position="5"/>
        <end position="167"/>
    </location>
</feature>
<dbReference type="Pfam" id="PF12867">
    <property type="entry name" value="DinB_2"/>
    <property type="match status" value="1"/>
</dbReference>